<proteinExistence type="inferred from homology"/>
<reference evidence="15" key="1">
    <citation type="submission" date="2023-03" db="EMBL/GenBank/DDBJ databases">
        <title>Mating type loci evolution in Malassezia.</title>
        <authorList>
            <person name="Coelho M.A."/>
        </authorList>
    </citation>
    <scope>NUCLEOTIDE SEQUENCE</scope>
    <source>
        <strain evidence="15">CBS 12830</strain>
    </source>
</reference>
<evidence type="ECO:0000256" key="6">
    <source>
        <dbReference type="ARBA" id="ARBA00022729"/>
    </source>
</evidence>
<keyword evidence="8 11" id="KW-1133">Transmembrane helix</keyword>
<feature type="domain" description="ER membrane protein complex subunit 1 C-terminal" evidence="13">
    <location>
        <begin position="847"/>
        <end position="1064"/>
    </location>
</feature>
<evidence type="ECO:0000256" key="1">
    <source>
        <dbReference type="ARBA" id="ARBA00004115"/>
    </source>
</evidence>
<evidence type="ECO:0000259" key="14">
    <source>
        <dbReference type="Pfam" id="PF25293"/>
    </source>
</evidence>
<comment type="subcellular location">
    <subcellularLocation>
        <location evidence="1">Endoplasmic reticulum membrane</location>
        <topology evidence="1">Single-pass type I membrane protein</topology>
    </subcellularLocation>
</comment>
<evidence type="ECO:0000256" key="3">
    <source>
        <dbReference type="ARBA" id="ARBA00011276"/>
    </source>
</evidence>
<accession>A0AAF0E8G6</accession>
<dbReference type="Pfam" id="PF07774">
    <property type="entry name" value="EMC1_C"/>
    <property type="match status" value="1"/>
</dbReference>
<evidence type="ECO:0000256" key="11">
    <source>
        <dbReference type="SAM" id="Phobius"/>
    </source>
</evidence>
<protein>
    <recommendedName>
        <fullName evidence="4">ER membrane protein complex subunit 1</fullName>
    </recommendedName>
</protein>
<dbReference type="SUPFAM" id="SSF50998">
    <property type="entry name" value="Quinoprotein alcohol dehydrogenase-like"/>
    <property type="match status" value="1"/>
</dbReference>
<evidence type="ECO:0000256" key="2">
    <source>
        <dbReference type="ARBA" id="ARBA00007904"/>
    </source>
</evidence>
<sequence>MLARLLPWLLCFAVLASLVPQDTSANAFLHLLQPKKPEPEVITHLSTYLGAPTTQPQDTVRLKHPRFQRFIRDSEDVNTKTSTAFITATEAHSLGALNPRDGGMVWRRLLSENEDVLGMFSYEDMMLLATNKDGITVRMLIAKQGVMEWEQTFPVEIQEDQLPLHATFLASGGTDVILAVGNAVYRINHSTRIWTWEPSEPQRVLYVVDYEQFLYVVTAKRVGQMWQPGVTVLSQKGEQLASFHVRDELLDLKSIVLLPYKPRAHIPEDFQAMPGGGPHIAYLAKDGSVHTIRLNKPTPDIKVIKARSGRFMKLQDVGLGDRGLFVAWRVDASAEVLHIDVDGTLRSAWDLEEKAPDSVFEGAYDRRGNAYIMRVYFTRPQRLLNQHIFWADTWSEGGRGQLTGVSFQYDHDRHGNVQSASFEVVVTGPQQLSARVAVVTSSGSVQLIKDTEHQWILEEGLSQPSKTLLVTLPDASLGRAAVSLQALAQQPTPYAVLERESLLARLVRHSLALLRLPQVWVQYMQAQGLQDLMSLVRTFEYLLGHAVTQVKKGPIAGGPHDASQALLPWEAPRQAPDAALYHDRFGFQQLVLAASKQGKLYGINQTLGGSHIVWERSLVGFGLGEGEPEPSVRVTHLVQTRATGTTINGSVVPPVVVIVAEVSEISQPLETRMFELNPLTGEYSTNTEEYVLCQGKARDVFQYEGGIGVVCADGHIVHRSGHPPPYVATATEHALEGYYIHKPFHSDQALALGRAKSSLLWRMALSPNETIVGMRDLTRDHVASAGKVRGDRTVLYKYLHPEARVVVTYDGTAKEGRLYLVDMVTGQLLYHARVPDMSSPQALVTYAENWIVLQYKSDDPAAPERLLSIELYERKAPADAQWSGWWGQRANDVPTTAPTAPQVFMQTFVLPYSVRAMDVTRTTLGVASRSIVLATNHSQVVLLPRRMLDPRRPLGKPSKADTEERLVPYKVRLPDEPQWRLTKVEHLGARMDNVITSPALLESSSMVLATGLDWVYTVASPSGPFDRLHASFNKTQLVLTILGLFFGIALTHPVVRMRALDARWH</sequence>
<feature type="transmembrane region" description="Helical" evidence="11">
    <location>
        <begin position="1037"/>
        <end position="1055"/>
    </location>
</feature>
<gene>
    <name evidence="15" type="ORF">MEQU1_000357</name>
</gene>
<dbReference type="Pfam" id="PF25293">
    <property type="entry name" value="Beta-prop_EMC1_N"/>
    <property type="match status" value="1"/>
</dbReference>
<evidence type="ECO:0000256" key="4">
    <source>
        <dbReference type="ARBA" id="ARBA00020824"/>
    </source>
</evidence>
<dbReference type="AlphaFoldDB" id="A0AAF0E8G6"/>
<keyword evidence="9 11" id="KW-0472">Membrane</keyword>
<evidence type="ECO:0000313" key="16">
    <source>
        <dbReference type="Proteomes" id="UP001214415"/>
    </source>
</evidence>
<keyword evidence="7" id="KW-0256">Endoplasmic reticulum</keyword>
<evidence type="ECO:0000259" key="13">
    <source>
        <dbReference type="Pfam" id="PF07774"/>
    </source>
</evidence>
<dbReference type="GO" id="GO:0034975">
    <property type="term" value="P:protein folding in endoplasmic reticulum"/>
    <property type="evidence" value="ECO:0007669"/>
    <property type="project" value="TreeGrafter"/>
</dbReference>
<evidence type="ECO:0000256" key="5">
    <source>
        <dbReference type="ARBA" id="ARBA00022692"/>
    </source>
</evidence>
<keyword evidence="5 11" id="KW-0812">Transmembrane</keyword>
<dbReference type="InterPro" id="IPR011678">
    <property type="entry name" value="EMC1_C"/>
</dbReference>
<dbReference type="PANTHER" id="PTHR21573:SF0">
    <property type="entry name" value="ER MEMBRANE PROTEIN COMPLEX SUBUNIT 1"/>
    <property type="match status" value="1"/>
</dbReference>
<feature type="signal peptide" evidence="12">
    <location>
        <begin position="1"/>
        <end position="25"/>
    </location>
</feature>
<organism evidence="15 16">
    <name type="scientific">Malassezia equina</name>
    <dbReference type="NCBI Taxonomy" id="1381935"/>
    <lineage>
        <taxon>Eukaryota</taxon>
        <taxon>Fungi</taxon>
        <taxon>Dikarya</taxon>
        <taxon>Basidiomycota</taxon>
        <taxon>Ustilaginomycotina</taxon>
        <taxon>Malasseziomycetes</taxon>
        <taxon>Malasseziales</taxon>
        <taxon>Malasseziaceae</taxon>
        <taxon>Malassezia</taxon>
    </lineage>
</organism>
<evidence type="ECO:0000256" key="8">
    <source>
        <dbReference type="ARBA" id="ARBA00022989"/>
    </source>
</evidence>
<name>A0AAF0E8G6_9BASI</name>
<evidence type="ECO:0000256" key="9">
    <source>
        <dbReference type="ARBA" id="ARBA00023136"/>
    </source>
</evidence>
<evidence type="ECO:0000256" key="10">
    <source>
        <dbReference type="ARBA" id="ARBA00023180"/>
    </source>
</evidence>
<feature type="domain" description="EMC1 first beta-propeller" evidence="14">
    <location>
        <begin position="80"/>
        <end position="219"/>
    </location>
</feature>
<keyword evidence="16" id="KW-1185">Reference proteome</keyword>
<dbReference type="Proteomes" id="UP001214415">
    <property type="component" value="Chromosome 1"/>
</dbReference>
<dbReference type="InterPro" id="IPR011047">
    <property type="entry name" value="Quinoprotein_ADH-like_sf"/>
</dbReference>
<dbReference type="InterPro" id="IPR058545">
    <property type="entry name" value="Beta-prop_EMC1_1st"/>
</dbReference>
<keyword evidence="6 12" id="KW-0732">Signal</keyword>
<dbReference type="GO" id="GO:0072546">
    <property type="term" value="C:EMC complex"/>
    <property type="evidence" value="ECO:0007669"/>
    <property type="project" value="InterPro"/>
</dbReference>
<evidence type="ECO:0000256" key="12">
    <source>
        <dbReference type="SAM" id="SignalP"/>
    </source>
</evidence>
<evidence type="ECO:0000313" key="15">
    <source>
        <dbReference type="EMBL" id="WFD21702.1"/>
    </source>
</evidence>
<dbReference type="EMBL" id="CP119900">
    <property type="protein sequence ID" value="WFD21702.1"/>
    <property type="molecule type" value="Genomic_DNA"/>
</dbReference>
<dbReference type="PANTHER" id="PTHR21573">
    <property type="entry name" value="ER MEMBRANE PROTEIN COMPLEX SUBUNIT 1"/>
    <property type="match status" value="1"/>
</dbReference>
<comment type="similarity">
    <text evidence="2">Belongs to the EMC1 family.</text>
</comment>
<evidence type="ECO:0000256" key="7">
    <source>
        <dbReference type="ARBA" id="ARBA00022824"/>
    </source>
</evidence>
<feature type="chain" id="PRO_5041904665" description="ER membrane protein complex subunit 1" evidence="12">
    <location>
        <begin position="26"/>
        <end position="1065"/>
    </location>
</feature>
<dbReference type="InterPro" id="IPR026895">
    <property type="entry name" value="EMC1"/>
</dbReference>
<comment type="subunit">
    <text evidence="3">Component of the ER membrane protein complex (EMC).</text>
</comment>
<keyword evidence="10" id="KW-0325">Glycoprotein</keyword>